<dbReference type="NCBIfam" id="NF004076">
    <property type="entry name" value="PRK05581.1-4"/>
    <property type="match status" value="1"/>
</dbReference>
<evidence type="ECO:0000256" key="14">
    <source>
        <dbReference type="PIRSR" id="PIRSR001461-3"/>
    </source>
</evidence>
<comment type="cofactor">
    <cofactor evidence="4">
        <name>Zn(2+)</name>
        <dbReference type="ChEBI" id="CHEBI:29105"/>
    </cofactor>
</comment>
<evidence type="ECO:0000256" key="8">
    <source>
        <dbReference type="ARBA" id="ARBA00022723"/>
    </source>
</evidence>
<keyword evidence="8 10" id="KW-0479">Metal-binding</keyword>
<evidence type="ECO:0000256" key="2">
    <source>
        <dbReference type="ARBA" id="ARBA00001936"/>
    </source>
</evidence>
<evidence type="ECO:0000313" key="16">
    <source>
        <dbReference type="Proteomes" id="UP000824140"/>
    </source>
</evidence>
<comment type="similarity">
    <text evidence="6 10 11">Belongs to the ribulose-phosphate 3-epimerase family.</text>
</comment>
<dbReference type="NCBIfam" id="TIGR01163">
    <property type="entry name" value="rpe"/>
    <property type="match status" value="1"/>
</dbReference>
<feature type="binding site" evidence="10 13">
    <location>
        <position position="32"/>
    </location>
    <ligand>
        <name>a divalent metal cation</name>
        <dbReference type="ChEBI" id="CHEBI:60240"/>
    </ligand>
</feature>
<comment type="cofactor">
    <cofactor evidence="2">
        <name>Mn(2+)</name>
        <dbReference type="ChEBI" id="CHEBI:29035"/>
    </cofactor>
</comment>
<dbReference type="PIRSF" id="PIRSF001461">
    <property type="entry name" value="RPE"/>
    <property type="match status" value="1"/>
</dbReference>
<reference evidence="15" key="2">
    <citation type="journal article" date="2021" name="PeerJ">
        <title>Extensive microbial diversity within the chicken gut microbiome revealed by metagenomics and culture.</title>
        <authorList>
            <person name="Gilroy R."/>
            <person name="Ravi A."/>
            <person name="Getino M."/>
            <person name="Pursley I."/>
            <person name="Horton D.L."/>
            <person name="Alikhan N.F."/>
            <person name="Baker D."/>
            <person name="Gharbi K."/>
            <person name="Hall N."/>
            <person name="Watson M."/>
            <person name="Adriaenssens E.M."/>
            <person name="Foster-Nyarko E."/>
            <person name="Jarju S."/>
            <person name="Secka A."/>
            <person name="Antonio M."/>
            <person name="Oren A."/>
            <person name="Chaudhuri R.R."/>
            <person name="La Ragione R."/>
            <person name="Hildebrand F."/>
            <person name="Pallen M.J."/>
        </authorList>
    </citation>
    <scope>NUCLEOTIDE SEQUENCE</scope>
    <source>
        <strain evidence="15">13766</strain>
    </source>
</reference>
<comment type="caution">
    <text evidence="15">The sequence shown here is derived from an EMBL/GenBank/DDBJ whole genome shotgun (WGS) entry which is preliminary data.</text>
</comment>
<evidence type="ECO:0000256" key="5">
    <source>
        <dbReference type="ARBA" id="ARBA00001954"/>
    </source>
</evidence>
<evidence type="ECO:0000256" key="12">
    <source>
        <dbReference type="PIRSR" id="PIRSR001461-1"/>
    </source>
</evidence>
<dbReference type="Gene3D" id="3.20.20.70">
    <property type="entry name" value="Aldolase class I"/>
    <property type="match status" value="1"/>
</dbReference>
<organism evidence="15 16">
    <name type="scientific">Candidatus Alectryocaccomicrobium excrementavium</name>
    <dbReference type="NCBI Taxonomy" id="2840668"/>
    <lineage>
        <taxon>Bacteria</taxon>
        <taxon>Bacillati</taxon>
        <taxon>Bacillota</taxon>
        <taxon>Clostridia</taxon>
        <taxon>Candidatus Alectryocaccomicrobium</taxon>
    </lineage>
</organism>
<dbReference type="AlphaFoldDB" id="A0A9D1K4H6"/>
<proteinExistence type="inferred from homology"/>
<gene>
    <name evidence="10 15" type="primary">rpe</name>
    <name evidence="15" type="ORF">IAA84_00300</name>
</gene>
<comment type="cofactor">
    <cofactor evidence="3">
        <name>Co(2+)</name>
        <dbReference type="ChEBI" id="CHEBI:48828"/>
    </cofactor>
</comment>
<accession>A0A9D1K4H6</accession>
<comment type="pathway">
    <text evidence="10">Carbohydrate degradation.</text>
</comment>
<dbReference type="PANTHER" id="PTHR11749">
    <property type="entry name" value="RIBULOSE-5-PHOSPHATE-3-EPIMERASE"/>
    <property type="match status" value="1"/>
</dbReference>
<comment type="function">
    <text evidence="10">Catalyzes the reversible epimerization of D-ribulose 5-phosphate to D-xylulose 5-phosphate.</text>
</comment>
<dbReference type="GO" id="GO:0005737">
    <property type="term" value="C:cytoplasm"/>
    <property type="evidence" value="ECO:0007669"/>
    <property type="project" value="UniProtKB-ARBA"/>
</dbReference>
<feature type="binding site" evidence="10 14">
    <location>
        <position position="7"/>
    </location>
    <ligand>
        <name>substrate</name>
    </ligand>
</feature>
<dbReference type="GO" id="GO:0004750">
    <property type="term" value="F:D-ribulose-phosphate 3-epimerase activity"/>
    <property type="evidence" value="ECO:0007669"/>
    <property type="project" value="UniProtKB-UniRule"/>
</dbReference>
<dbReference type="EC" id="5.1.3.1" evidence="7 10"/>
<keyword evidence="9 10" id="KW-0413">Isomerase</keyword>
<dbReference type="GO" id="GO:0006098">
    <property type="term" value="P:pentose-phosphate shunt"/>
    <property type="evidence" value="ECO:0007669"/>
    <property type="project" value="UniProtKB-UniRule"/>
</dbReference>
<evidence type="ECO:0000256" key="10">
    <source>
        <dbReference type="HAMAP-Rule" id="MF_02227"/>
    </source>
</evidence>
<dbReference type="InterPro" id="IPR013785">
    <property type="entry name" value="Aldolase_TIM"/>
</dbReference>
<name>A0A9D1K4H6_9FIRM</name>
<dbReference type="GO" id="GO:0046872">
    <property type="term" value="F:metal ion binding"/>
    <property type="evidence" value="ECO:0007669"/>
    <property type="project" value="UniProtKB-UniRule"/>
</dbReference>
<evidence type="ECO:0000256" key="1">
    <source>
        <dbReference type="ARBA" id="ARBA00001782"/>
    </source>
</evidence>
<feature type="binding site" evidence="10 13">
    <location>
        <position position="34"/>
    </location>
    <ligand>
        <name>a divalent metal cation</name>
        <dbReference type="ChEBI" id="CHEBI:60240"/>
    </ligand>
</feature>
<comment type="catalytic activity">
    <reaction evidence="1 10 11">
        <text>D-ribulose 5-phosphate = D-xylulose 5-phosphate</text>
        <dbReference type="Rhea" id="RHEA:13677"/>
        <dbReference type="ChEBI" id="CHEBI:57737"/>
        <dbReference type="ChEBI" id="CHEBI:58121"/>
        <dbReference type="EC" id="5.1.3.1"/>
    </reaction>
</comment>
<keyword evidence="13" id="KW-0170">Cobalt</keyword>
<feature type="active site" description="Proton donor" evidence="10 12">
    <location>
        <position position="173"/>
    </location>
</feature>
<dbReference type="Proteomes" id="UP000824140">
    <property type="component" value="Unassembled WGS sequence"/>
</dbReference>
<dbReference type="GO" id="GO:0019323">
    <property type="term" value="P:pentose catabolic process"/>
    <property type="evidence" value="ECO:0007669"/>
    <property type="project" value="UniProtKB-UniRule"/>
</dbReference>
<keyword evidence="13" id="KW-0862">Zinc</keyword>
<dbReference type="HAMAP" id="MF_02227">
    <property type="entry name" value="RPE"/>
    <property type="match status" value="1"/>
</dbReference>
<feature type="binding site" evidence="10 14">
    <location>
        <begin position="195"/>
        <end position="196"/>
    </location>
    <ligand>
        <name>substrate</name>
    </ligand>
</feature>
<evidence type="ECO:0000256" key="9">
    <source>
        <dbReference type="ARBA" id="ARBA00023235"/>
    </source>
</evidence>
<dbReference type="InterPro" id="IPR000056">
    <property type="entry name" value="Ribul_P_3_epim-like"/>
</dbReference>
<feature type="active site" description="Proton acceptor" evidence="10 12">
    <location>
        <position position="34"/>
    </location>
</feature>
<feature type="binding site" evidence="10 14">
    <location>
        <position position="64"/>
    </location>
    <ligand>
        <name>substrate</name>
    </ligand>
</feature>
<reference evidence="15" key="1">
    <citation type="submission" date="2020-10" db="EMBL/GenBank/DDBJ databases">
        <authorList>
            <person name="Gilroy R."/>
        </authorList>
    </citation>
    <scope>NUCLEOTIDE SEQUENCE</scope>
    <source>
        <strain evidence="15">13766</strain>
    </source>
</reference>
<dbReference type="CDD" id="cd00429">
    <property type="entry name" value="RPE"/>
    <property type="match status" value="1"/>
</dbReference>
<sequence>MIKIAASILAADFLNLGADVERMRQAGADYLHCDVMDGRFVPNISFGQPIVKAVAATGMPLDVHLMIEDPDKYIDEFARLGARIITVHQEATKHLNRTLHHIRELGCLAGVSICPATPPETLGWSLGDFDVALIMSVNPGFGGQKIVPSAVKKIAVLRDMLEKAGVAAEIEVDGNVALDTAQEIVNNGARLLVTGSALFKAPDAGAFIRTLKGMEAGA</sequence>
<feature type="binding site" evidence="10 13">
    <location>
        <position position="173"/>
    </location>
    <ligand>
        <name>a divalent metal cation</name>
        <dbReference type="ChEBI" id="CHEBI:60240"/>
    </ligand>
</feature>
<dbReference type="Pfam" id="PF00834">
    <property type="entry name" value="Ribul_P_3_epim"/>
    <property type="match status" value="1"/>
</dbReference>
<feature type="binding site" evidence="10 13">
    <location>
        <position position="64"/>
    </location>
    <ligand>
        <name>a divalent metal cation</name>
        <dbReference type="ChEBI" id="CHEBI:60240"/>
    </ligand>
</feature>
<dbReference type="InterPro" id="IPR011060">
    <property type="entry name" value="RibuloseP-bd_barrel"/>
</dbReference>
<comment type="caution">
    <text evidence="10">Lacks conserved residue(s) required for the propagation of feature annotation.</text>
</comment>
<dbReference type="InterPro" id="IPR026019">
    <property type="entry name" value="Ribul_P_3_epim"/>
</dbReference>
<dbReference type="FunFam" id="3.20.20.70:FF:000004">
    <property type="entry name" value="Ribulose-phosphate 3-epimerase"/>
    <property type="match status" value="1"/>
</dbReference>
<evidence type="ECO:0000256" key="7">
    <source>
        <dbReference type="ARBA" id="ARBA00013188"/>
    </source>
</evidence>
<evidence type="ECO:0000256" key="4">
    <source>
        <dbReference type="ARBA" id="ARBA00001947"/>
    </source>
</evidence>
<feature type="binding site" evidence="10 14">
    <location>
        <begin position="140"/>
        <end position="143"/>
    </location>
    <ligand>
        <name>substrate</name>
    </ligand>
</feature>
<protein>
    <recommendedName>
        <fullName evidence="7 10">Ribulose-phosphate 3-epimerase</fullName>
        <ecNumber evidence="7 10">5.1.3.1</ecNumber>
    </recommendedName>
</protein>
<evidence type="ECO:0000313" key="15">
    <source>
        <dbReference type="EMBL" id="HIS91439.1"/>
    </source>
</evidence>
<dbReference type="EMBL" id="DVJN01000005">
    <property type="protein sequence ID" value="HIS91439.1"/>
    <property type="molecule type" value="Genomic_DNA"/>
</dbReference>
<keyword evidence="10 11" id="KW-0119">Carbohydrate metabolism</keyword>
<evidence type="ECO:0000256" key="13">
    <source>
        <dbReference type="PIRSR" id="PIRSR001461-2"/>
    </source>
</evidence>
<evidence type="ECO:0000256" key="3">
    <source>
        <dbReference type="ARBA" id="ARBA00001941"/>
    </source>
</evidence>
<dbReference type="SUPFAM" id="SSF51366">
    <property type="entry name" value="Ribulose-phoshate binding barrel"/>
    <property type="match status" value="1"/>
</dbReference>
<keyword evidence="13" id="KW-0464">Manganese</keyword>
<comment type="cofactor">
    <cofactor evidence="10 13">
        <name>a divalent metal cation</name>
        <dbReference type="ChEBI" id="CHEBI:60240"/>
    </cofactor>
    <text evidence="10 13">Binds 1 divalent metal cation per subunit.</text>
</comment>
<evidence type="ECO:0000256" key="6">
    <source>
        <dbReference type="ARBA" id="ARBA00009541"/>
    </source>
</evidence>
<comment type="cofactor">
    <cofactor evidence="5">
        <name>Fe(2+)</name>
        <dbReference type="ChEBI" id="CHEBI:29033"/>
    </cofactor>
</comment>
<evidence type="ECO:0000256" key="11">
    <source>
        <dbReference type="PIRNR" id="PIRNR001461"/>
    </source>
</evidence>